<keyword evidence="4" id="KW-1185">Reference proteome</keyword>
<dbReference type="NCBIfam" id="NF047472">
    <property type="entry name" value="LA_3696_Nterm"/>
    <property type="match status" value="1"/>
</dbReference>
<dbReference type="Gene3D" id="1.20.120.20">
    <property type="entry name" value="Apolipoprotein"/>
    <property type="match status" value="1"/>
</dbReference>
<dbReference type="STRING" id="633813.SAMN04488087_0800"/>
<dbReference type="RefSeq" id="WP_072714675.1">
    <property type="nucleotide sequence ID" value="NZ_FRAU01000002.1"/>
</dbReference>
<proteinExistence type="predicted"/>
<reference evidence="4" key="1">
    <citation type="submission" date="2016-11" db="EMBL/GenBank/DDBJ databases">
        <authorList>
            <person name="Varghese N."/>
            <person name="Submissions S."/>
        </authorList>
    </citation>
    <scope>NUCLEOTIDE SEQUENCE [LARGE SCALE GENOMIC DNA]</scope>
    <source>
        <strain evidence="4">DSM 22212</strain>
    </source>
</reference>
<keyword evidence="2" id="KW-0812">Transmembrane</keyword>
<evidence type="ECO:0000256" key="2">
    <source>
        <dbReference type="SAM" id="Phobius"/>
    </source>
</evidence>
<accession>A0A1M6RD96</accession>
<gene>
    <name evidence="3" type="ORF">SAMN04488087_0800</name>
</gene>
<dbReference type="AlphaFoldDB" id="A0A1M6RD96"/>
<protein>
    <recommendedName>
        <fullName evidence="5">DUF1640 domain-containing protein</fullName>
    </recommendedName>
</protein>
<dbReference type="SUPFAM" id="SSF47162">
    <property type="entry name" value="Apolipoprotein"/>
    <property type="match status" value="1"/>
</dbReference>
<name>A0A1M6RD96_9BACT</name>
<feature type="transmembrane region" description="Helical" evidence="2">
    <location>
        <begin position="144"/>
        <end position="167"/>
    </location>
</feature>
<evidence type="ECO:0000313" key="3">
    <source>
        <dbReference type="EMBL" id="SHK30422.1"/>
    </source>
</evidence>
<feature type="coiled-coil region" evidence="1">
    <location>
        <begin position="86"/>
        <end position="124"/>
    </location>
</feature>
<dbReference type="OrthoDB" id="1725737at2"/>
<evidence type="ECO:0000313" key="4">
    <source>
        <dbReference type="Proteomes" id="UP000185812"/>
    </source>
</evidence>
<keyword evidence="2" id="KW-1133">Transmembrane helix</keyword>
<dbReference type="EMBL" id="FRAU01000002">
    <property type="protein sequence ID" value="SHK30422.1"/>
    <property type="molecule type" value="Genomic_DNA"/>
</dbReference>
<sequence length="172" mass="19985">MAILTIPRILRERLGEEGAEALVELLNILGRQEREHLIELVEERFVRRVREESVSLKGHISEVKSMLEEQTREVESKLGQQIAEVESKLEKRIVEVESKLEKQIAEVESKLEKQIAEVESKLGQRIAEVESKFEVRLAQLRADLIRWMFIFWAGQIGVLVALFALFFRMFQG</sequence>
<dbReference type="Proteomes" id="UP000185812">
    <property type="component" value="Unassembled WGS sequence"/>
</dbReference>
<evidence type="ECO:0008006" key="5">
    <source>
        <dbReference type="Google" id="ProtNLM"/>
    </source>
</evidence>
<evidence type="ECO:0000256" key="1">
    <source>
        <dbReference type="SAM" id="Coils"/>
    </source>
</evidence>
<keyword evidence="1" id="KW-0175">Coiled coil</keyword>
<organism evidence="3 4">
    <name type="scientific">Rhodothermus profundi</name>
    <dbReference type="NCBI Taxonomy" id="633813"/>
    <lineage>
        <taxon>Bacteria</taxon>
        <taxon>Pseudomonadati</taxon>
        <taxon>Rhodothermota</taxon>
        <taxon>Rhodothermia</taxon>
        <taxon>Rhodothermales</taxon>
        <taxon>Rhodothermaceae</taxon>
        <taxon>Rhodothermus</taxon>
    </lineage>
</organism>
<keyword evidence="2" id="KW-0472">Membrane</keyword>